<dbReference type="SUPFAM" id="SSF49785">
    <property type="entry name" value="Galactose-binding domain-like"/>
    <property type="match status" value="3"/>
</dbReference>
<dbReference type="Proteomes" id="UP000236394">
    <property type="component" value="Unassembled WGS sequence"/>
</dbReference>
<dbReference type="InterPro" id="IPR008979">
    <property type="entry name" value="Galactose-bd-like_sf"/>
</dbReference>
<feature type="domain" description="CBM-cenC" evidence="5">
    <location>
        <begin position="946"/>
        <end position="1056"/>
    </location>
</feature>
<feature type="domain" description="CBM-cenC" evidence="5">
    <location>
        <begin position="374"/>
        <end position="498"/>
    </location>
</feature>
<comment type="caution">
    <text evidence="6">The sequence shown here is derived from an EMBL/GenBank/DDBJ whole genome shotgun (WGS) entry which is preliminary data.</text>
</comment>
<keyword evidence="3" id="KW-1133">Transmembrane helix</keyword>
<evidence type="ECO:0000256" key="2">
    <source>
        <dbReference type="SAM" id="MobiDB-lite"/>
    </source>
</evidence>
<name>A0A2J8B209_9FIRM</name>
<keyword evidence="3" id="KW-0812">Transmembrane</keyword>
<dbReference type="GO" id="GO:0016798">
    <property type="term" value="F:hydrolase activity, acting on glycosyl bonds"/>
    <property type="evidence" value="ECO:0007669"/>
    <property type="project" value="InterPro"/>
</dbReference>
<organism evidence="6 7">
    <name type="scientific">Mageeibacillus indolicus</name>
    <dbReference type="NCBI Taxonomy" id="884684"/>
    <lineage>
        <taxon>Bacteria</taxon>
        <taxon>Bacillati</taxon>
        <taxon>Bacillota</taxon>
        <taxon>Clostridia</taxon>
        <taxon>Eubacteriales</taxon>
        <taxon>Oscillospiraceae</taxon>
        <taxon>Mageeibacillus</taxon>
    </lineage>
</organism>
<feature type="chain" id="PRO_5039355926" description="CBM-cenC domain-containing protein" evidence="4">
    <location>
        <begin position="24"/>
        <end position="1336"/>
    </location>
</feature>
<gene>
    <name evidence="6" type="ORF">B7R76_04460</name>
</gene>
<protein>
    <recommendedName>
        <fullName evidence="5">CBM-cenC domain-containing protein</fullName>
    </recommendedName>
</protein>
<feature type="signal peptide" evidence="4">
    <location>
        <begin position="1"/>
        <end position="23"/>
    </location>
</feature>
<evidence type="ECO:0000313" key="6">
    <source>
        <dbReference type="EMBL" id="PNH18810.1"/>
    </source>
</evidence>
<keyword evidence="1" id="KW-0378">Hydrolase</keyword>
<dbReference type="RefSeq" id="WP_102892482.1">
    <property type="nucleotide sequence ID" value="NZ_NBZD01000002.1"/>
</dbReference>
<evidence type="ECO:0000256" key="3">
    <source>
        <dbReference type="SAM" id="Phobius"/>
    </source>
</evidence>
<feature type="region of interest" description="Disordered" evidence="2">
    <location>
        <begin position="537"/>
        <end position="583"/>
    </location>
</feature>
<reference evidence="7" key="1">
    <citation type="submission" date="2017-04" db="EMBL/GenBank/DDBJ databases">
        <authorList>
            <person name="Bumgarner R.E."/>
            <person name="Fredricks D.N."/>
            <person name="Srinivasan S."/>
        </authorList>
    </citation>
    <scope>NUCLEOTIDE SEQUENCE [LARGE SCALE GENOMIC DNA]</scope>
    <source>
        <strain evidence="7">KA00405</strain>
    </source>
</reference>
<dbReference type="Gene3D" id="2.60.120.260">
    <property type="entry name" value="Galactose-binding domain-like"/>
    <property type="match status" value="7"/>
</dbReference>
<dbReference type="InterPro" id="IPR003305">
    <property type="entry name" value="CenC_carb-bd"/>
</dbReference>
<feature type="transmembrane region" description="Helical" evidence="3">
    <location>
        <begin position="1308"/>
        <end position="1329"/>
    </location>
</feature>
<keyword evidence="3" id="KW-0472">Membrane</keyword>
<sequence length="1336" mass="147339">MNKLIKHLSVLSAWGLSAIMLLTALPLQQTNCIAFSGSATADEVAGDLPRGSSIHGGSLPAEAIVEAKGFNLLENPGMEKDASGWGRNETLVTINTEVGFTHSGEKSFMVAAGADKEAFAYTITPENLTYNRQASFTAGMWVYLSMEEDADKVTIHLERPDSPLGTITAHPRPQRGWQKVSVDGDASSKVLRHAVKFTVSPGNKGAIYFDDAYFYCSDLTGFSLIRNPRFEKGKEAWGGEFEVTTVEKHDGSNSALLRGPRDIFQASGWWLNREIIQTDKDLYLSAWVKSGGNSGSCKLRAEIKEAGVPDQNIESDTVAATQTSWQEITVKIPANIPRDEILFHCTTEGTASLFYVDTVTLATRESFTPAQSSAILRNSSLENLNADGSITDWDVWPGNPQEGVKQARSVTGKAHSGKRSLLIEPVAGNNHAVYQYCIDKTKFDFNESYTASVWVNLENVKTDNLSLGIKRRADDGKEYNVYKNIDQTAGKGWAKVELDVPGITDKQIKQYDVIVDIGKGSGKIYLDDFDLTKSDTPKRSVKLPESSQDKDNVLRNPGLETLNDDGSVRDWDVWPGNPSEGERRYKSVTAPIHGGKRAIMIEQVPDNKQAIYQYCVDASAFDFTASYMVSVWLKAENLTSGRITLGIKRKDALGHEYNLSTQVAESGDIGWKEIKLAAPGIEGTNIGQYDVIVDVPAGKGKIYLDDFKLSKVSLPKVKASDLIDKIHFSNDEYASEAHSAGTESRLSDSILRNAGLEIINPDGSVRDWDVWPGKPEEGTRRFKSVMNPVHSGRRSLLIEPVAENKHAVYQYCINPSFFDFNASYIASVWLKTVDLQVDELTLGVKRKNAAGEENNYYLDIKRPANADWFKVEIPVPGISDTDIVQYDVIVDIGRGRGKIYLDDFDLRPADIGKQPFAVKQLKKTVSSAQNGDLLRNAGLEILNADGTIRDWDVWPGNPKEGVRMSKVVTDQHHSGTRSLLIEPVSGNKHAVYQYCTDHAKFDFNASYIASVWAKLENVKVSELTLGVKRKTEDGKESNIYTKIKQADTNGWVNFKVEAPGISDKKIVQYDVIVDVGEGSGKIYLDDFSLKAANLPKKSIKDGKNGAGILRNPSLENLNPDGSILDWDVWPGKPEEGKRNYEVCSDAHSGEHAVKINLEFSNAQAIYQYCVEPDKFDFNADYILSVFMKMDKVSIYDGSGISLGVKRTDSQGNVHVTKTSIPASSIGDWKQFKLDVPAFDDIKIVQYDVIVDIGAGKGSVYLDDFDLKPADLANLPNPNVKKDTAENDKKLDLKPVKVQTREGHSYATLTWWLVSAGLAVLILGGAAIYLRKSLKAK</sequence>
<accession>A0A2J8B209</accession>
<evidence type="ECO:0000313" key="7">
    <source>
        <dbReference type="Proteomes" id="UP000236394"/>
    </source>
</evidence>
<dbReference type="EMBL" id="NBZD01000002">
    <property type="protein sequence ID" value="PNH18810.1"/>
    <property type="molecule type" value="Genomic_DNA"/>
</dbReference>
<evidence type="ECO:0000256" key="4">
    <source>
        <dbReference type="SAM" id="SignalP"/>
    </source>
</evidence>
<evidence type="ECO:0000256" key="1">
    <source>
        <dbReference type="ARBA" id="ARBA00022801"/>
    </source>
</evidence>
<evidence type="ECO:0000259" key="5">
    <source>
        <dbReference type="Pfam" id="PF02018"/>
    </source>
</evidence>
<proteinExistence type="predicted"/>
<keyword evidence="4" id="KW-0732">Signal</keyword>
<dbReference type="Pfam" id="PF02018">
    <property type="entry name" value="CBM_4_9"/>
    <property type="match status" value="2"/>
</dbReference>